<proteinExistence type="predicted"/>
<dbReference type="Proteomes" id="UP000886335">
    <property type="component" value="Unassembled WGS sequence"/>
</dbReference>
<reference evidence="2" key="1">
    <citation type="journal article" date="2020" name="mSystems">
        <title>Genome- and Community-Level Interaction Insights into Carbon Utilization and Element Cycling Functions of Hydrothermarchaeota in Hydrothermal Sediment.</title>
        <authorList>
            <person name="Zhou Z."/>
            <person name="Liu Y."/>
            <person name="Xu W."/>
            <person name="Pan J."/>
            <person name="Luo Z.H."/>
            <person name="Li M."/>
        </authorList>
    </citation>
    <scope>NUCLEOTIDE SEQUENCE [LARGE SCALE GENOMIC DNA]</scope>
    <source>
        <strain evidence="2">SpSt-1181</strain>
    </source>
</reference>
<feature type="compositionally biased region" description="Basic and acidic residues" evidence="1">
    <location>
        <begin position="101"/>
        <end position="116"/>
    </location>
</feature>
<dbReference type="EMBL" id="DSBW01000152">
    <property type="protein sequence ID" value="HED31393.1"/>
    <property type="molecule type" value="Genomic_DNA"/>
</dbReference>
<name>A0A831SV29_PROAE</name>
<organism evidence="2">
    <name type="scientific">Prosthecochloris aestuarii</name>
    <dbReference type="NCBI Taxonomy" id="1102"/>
    <lineage>
        <taxon>Bacteria</taxon>
        <taxon>Pseudomonadati</taxon>
        <taxon>Chlorobiota</taxon>
        <taxon>Chlorobiia</taxon>
        <taxon>Chlorobiales</taxon>
        <taxon>Chlorobiaceae</taxon>
        <taxon>Prosthecochloris</taxon>
    </lineage>
</organism>
<accession>A0A831SV29</accession>
<evidence type="ECO:0000256" key="1">
    <source>
        <dbReference type="SAM" id="MobiDB-lite"/>
    </source>
</evidence>
<comment type="caution">
    <text evidence="2">The sequence shown here is derived from an EMBL/GenBank/DDBJ whole genome shotgun (WGS) entry which is preliminary data.</text>
</comment>
<gene>
    <name evidence="2" type="ORF">ENN50_06900</name>
</gene>
<evidence type="ECO:0000313" key="2">
    <source>
        <dbReference type="EMBL" id="HED31393.1"/>
    </source>
</evidence>
<dbReference type="AlphaFoldDB" id="A0A831SV29"/>
<protein>
    <submittedName>
        <fullName evidence="2">Uncharacterized protein</fullName>
    </submittedName>
</protein>
<sequence>MNIFKLHKHHTIQTGIQAATVTEEENQIIDDFYLPFNNNHFIQPLFTMKGVNFAIATGIVPLLPMLALSGVNRFHSPPSWNDYHIFEKPVTAADTSPAAQEQRKENPETHRTDRQSAVKTIIRNA</sequence>
<feature type="region of interest" description="Disordered" evidence="1">
    <location>
        <begin position="91"/>
        <end position="125"/>
    </location>
</feature>